<keyword evidence="3 6" id="KW-0687">Ribonucleoprotein</keyword>
<keyword evidence="6" id="KW-0694">RNA-binding</keyword>
<evidence type="ECO:0000256" key="2">
    <source>
        <dbReference type="ARBA" id="ARBA00022980"/>
    </source>
</evidence>
<dbReference type="GO" id="GO:0070181">
    <property type="term" value="F:small ribosomal subunit rRNA binding"/>
    <property type="evidence" value="ECO:0007669"/>
    <property type="project" value="TreeGrafter"/>
</dbReference>
<dbReference type="Gene3D" id="3.30.70.60">
    <property type="match status" value="1"/>
</dbReference>
<dbReference type="HAMAP" id="MF_00360">
    <property type="entry name" value="Ribosomal_bS6"/>
    <property type="match status" value="1"/>
</dbReference>
<evidence type="ECO:0000256" key="3">
    <source>
        <dbReference type="ARBA" id="ARBA00023274"/>
    </source>
</evidence>
<comment type="function">
    <text evidence="4 6">Binds together with bS18 to 16S ribosomal RNA.</text>
</comment>
<organism evidence="7">
    <name type="scientific">uncultured Sulfurovum sp</name>
    <dbReference type="NCBI Taxonomy" id="269237"/>
    <lineage>
        <taxon>Bacteria</taxon>
        <taxon>Pseudomonadati</taxon>
        <taxon>Campylobacterota</taxon>
        <taxon>Epsilonproteobacteria</taxon>
        <taxon>Campylobacterales</taxon>
        <taxon>Sulfurovaceae</taxon>
        <taxon>Sulfurovum</taxon>
        <taxon>environmental samples</taxon>
    </lineage>
</organism>
<evidence type="ECO:0000256" key="6">
    <source>
        <dbReference type="HAMAP-Rule" id="MF_00360"/>
    </source>
</evidence>
<dbReference type="GO" id="GO:0006412">
    <property type="term" value="P:translation"/>
    <property type="evidence" value="ECO:0007669"/>
    <property type="project" value="UniProtKB-UniRule"/>
</dbReference>
<sequence length="145" mass="16259">MNNYETLYVLKPTLTDEETAANIAKIEEILVKNGAEILATNNMGMRKLAYPVEKNERGVYTIVYFKAEGTIVSELERNLKFNEEVIKYLTVKYTKQKEVTQFEKLVTAANVVKEEPKAEEVAVEETPVVETAEVAAPAVETTPEA</sequence>
<dbReference type="Pfam" id="PF01250">
    <property type="entry name" value="Ribosomal_S6"/>
    <property type="match status" value="1"/>
</dbReference>
<dbReference type="GO" id="GO:0005840">
    <property type="term" value="C:ribosome"/>
    <property type="evidence" value="ECO:0007669"/>
    <property type="project" value="UniProtKB-KW"/>
</dbReference>
<dbReference type="CDD" id="cd00473">
    <property type="entry name" value="bS6"/>
    <property type="match status" value="1"/>
</dbReference>
<keyword evidence="6" id="KW-0699">rRNA-binding</keyword>
<dbReference type="SUPFAM" id="SSF54995">
    <property type="entry name" value="Ribosomal protein S6"/>
    <property type="match status" value="1"/>
</dbReference>
<dbReference type="NCBIfam" id="TIGR00166">
    <property type="entry name" value="S6"/>
    <property type="match status" value="1"/>
</dbReference>
<dbReference type="PANTHER" id="PTHR21011:SF1">
    <property type="entry name" value="SMALL RIBOSOMAL SUBUNIT PROTEIN BS6M"/>
    <property type="match status" value="1"/>
</dbReference>
<dbReference type="AlphaFoldDB" id="A0A6S6S723"/>
<dbReference type="GO" id="GO:1990904">
    <property type="term" value="C:ribonucleoprotein complex"/>
    <property type="evidence" value="ECO:0007669"/>
    <property type="project" value="UniProtKB-KW"/>
</dbReference>
<dbReference type="InterPro" id="IPR014717">
    <property type="entry name" value="Transl_elong_EF1B/ribsomal_bS6"/>
</dbReference>
<evidence type="ECO:0000313" key="7">
    <source>
        <dbReference type="EMBL" id="CAA6798897.1"/>
    </source>
</evidence>
<reference evidence="7" key="1">
    <citation type="submission" date="2020-01" db="EMBL/GenBank/DDBJ databases">
        <authorList>
            <person name="Meier V. D."/>
            <person name="Meier V D."/>
        </authorList>
    </citation>
    <scope>NUCLEOTIDE SEQUENCE</scope>
    <source>
        <strain evidence="7">HLG_WM_MAG_06</strain>
    </source>
</reference>
<gene>
    <name evidence="6" type="primary">rpsF</name>
    <name evidence="7" type="ORF">HELGO_WM2363</name>
</gene>
<evidence type="ECO:0000256" key="4">
    <source>
        <dbReference type="ARBA" id="ARBA00035104"/>
    </source>
</evidence>
<dbReference type="InterPro" id="IPR000529">
    <property type="entry name" value="Ribosomal_bS6"/>
</dbReference>
<accession>A0A6S6S723</accession>
<dbReference type="EMBL" id="CACVAP010000011">
    <property type="protein sequence ID" value="CAA6798897.1"/>
    <property type="molecule type" value="Genomic_DNA"/>
</dbReference>
<proteinExistence type="inferred from homology"/>
<dbReference type="InterPro" id="IPR035980">
    <property type="entry name" value="Ribosomal_bS6_sf"/>
</dbReference>
<evidence type="ECO:0000256" key="1">
    <source>
        <dbReference type="ARBA" id="ARBA00009512"/>
    </source>
</evidence>
<name>A0A6S6S723_9BACT</name>
<keyword evidence="2 6" id="KW-0689">Ribosomal protein</keyword>
<dbReference type="GO" id="GO:0003735">
    <property type="term" value="F:structural constituent of ribosome"/>
    <property type="evidence" value="ECO:0007669"/>
    <property type="project" value="InterPro"/>
</dbReference>
<protein>
    <recommendedName>
        <fullName evidence="5 6">Small ribosomal subunit protein bS6</fullName>
    </recommendedName>
</protein>
<dbReference type="PANTHER" id="PTHR21011">
    <property type="entry name" value="MITOCHONDRIAL 28S RIBOSOMAL PROTEIN S6"/>
    <property type="match status" value="1"/>
</dbReference>
<comment type="similarity">
    <text evidence="1 6">Belongs to the bacterial ribosomal protein bS6 family.</text>
</comment>
<evidence type="ECO:0000256" key="5">
    <source>
        <dbReference type="ARBA" id="ARBA00035294"/>
    </source>
</evidence>
<dbReference type="InterPro" id="IPR020814">
    <property type="entry name" value="Ribosomal_S6_plastid/chlpt"/>
</dbReference>
<dbReference type="GO" id="GO:0005737">
    <property type="term" value="C:cytoplasm"/>
    <property type="evidence" value="ECO:0007669"/>
    <property type="project" value="UniProtKB-ARBA"/>
</dbReference>